<protein>
    <submittedName>
        <fullName evidence="4">DUF4147 domain-containing protein</fullName>
    </submittedName>
</protein>
<name>A0A6B0GKG5_9EURY</name>
<dbReference type="InterPro" id="IPR039760">
    <property type="entry name" value="MOFRL_protein"/>
</dbReference>
<sequence length="445" mass="45557">MPDDTASARAVRRTLARECVEAGVAAADPERAVRERATLDGDVLSVGETTLDLSDYDRVLVVGGGKAGAAVARGLESVLGDRLDGGLVVTDGDDTTDRIEVTVAAHPVPSADNVTATDRVVSLLDAADDRTLVLAPVTGGGSALLCAPTVPLDALRDLTDALVESGATIDEINAVRKRLSRVKGGGLAERAGPATVVALLVSDVVGDDPATVASGPFTPDETSVETALAVLDRYGIRTNDDVREAIRDTTPTSGPFEHVHTHLLATARTAIDAAADRARDAGYDPLVLSSRMRGEARENALAHVAVTEEVRATGDPAAPPLALCSGGELTVTVRGDGEGGPNLEFALAAALECPPGVTVASVDTDGRDGGTDVAGAVVGSTTLDDPDVARDALDRNDALSVLTDTNAVFELDSTTNVNDLRVVLVDSSADAPRAEESGEAGRDDP</sequence>
<organism evidence="4 5">
    <name type="scientific">Halomarina oriensis</name>
    <dbReference type="NCBI Taxonomy" id="671145"/>
    <lineage>
        <taxon>Archaea</taxon>
        <taxon>Methanobacteriati</taxon>
        <taxon>Methanobacteriota</taxon>
        <taxon>Stenosarchaea group</taxon>
        <taxon>Halobacteria</taxon>
        <taxon>Halobacteriales</taxon>
        <taxon>Natronomonadaceae</taxon>
        <taxon>Halomarina</taxon>
    </lineage>
</organism>
<comment type="caution">
    <text evidence="4">The sequence shown here is derived from an EMBL/GenBank/DDBJ whole genome shotgun (WGS) entry which is preliminary data.</text>
</comment>
<feature type="region of interest" description="Disordered" evidence="1">
    <location>
        <begin position="426"/>
        <end position="445"/>
    </location>
</feature>
<gene>
    <name evidence="4" type="ORF">GQS65_12230</name>
</gene>
<dbReference type="PANTHER" id="PTHR12227">
    <property type="entry name" value="GLYCERATE KINASE"/>
    <property type="match status" value="1"/>
</dbReference>
<proteinExistence type="predicted"/>
<dbReference type="InterPro" id="IPR038614">
    <property type="entry name" value="GK_N_sf"/>
</dbReference>
<dbReference type="GO" id="GO:0008887">
    <property type="term" value="F:glycerate kinase activity"/>
    <property type="evidence" value="ECO:0007669"/>
    <property type="project" value="InterPro"/>
</dbReference>
<dbReference type="Pfam" id="PF05161">
    <property type="entry name" value="MOFRL"/>
    <property type="match status" value="1"/>
</dbReference>
<evidence type="ECO:0000259" key="2">
    <source>
        <dbReference type="Pfam" id="PF05161"/>
    </source>
</evidence>
<dbReference type="Proteomes" id="UP000451471">
    <property type="component" value="Unassembled WGS sequence"/>
</dbReference>
<dbReference type="Gene3D" id="3.40.50.10180">
    <property type="entry name" value="Glycerate kinase, MOFRL-like N-terminal domain"/>
    <property type="match status" value="1"/>
</dbReference>
<evidence type="ECO:0000313" key="4">
    <source>
        <dbReference type="EMBL" id="MWG35244.1"/>
    </source>
</evidence>
<feature type="domain" description="MOFRL-associated" evidence="3">
    <location>
        <begin position="16"/>
        <end position="246"/>
    </location>
</feature>
<dbReference type="Gene3D" id="3.40.1480.10">
    <property type="entry name" value="MOFRL domain"/>
    <property type="match status" value="1"/>
</dbReference>
<dbReference type="RefSeq" id="WP_158204925.1">
    <property type="nucleotide sequence ID" value="NZ_WSZK01000018.1"/>
</dbReference>
<keyword evidence="5" id="KW-1185">Reference proteome</keyword>
<dbReference type="InterPro" id="IPR007835">
    <property type="entry name" value="MOFRL"/>
</dbReference>
<accession>A0A6B0GKG5</accession>
<dbReference type="EMBL" id="WSZK01000018">
    <property type="protein sequence ID" value="MWG35244.1"/>
    <property type="molecule type" value="Genomic_DNA"/>
</dbReference>
<evidence type="ECO:0000313" key="5">
    <source>
        <dbReference type="Proteomes" id="UP000451471"/>
    </source>
</evidence>
<dbReference type="OrthoDB" id="10741at2157"/>
<dbReference type="AlphaFoldDB" id="A0A6B0GKG5"/>
<dbReference type="PANTHER" id="PTHR12227:SF0">
    <property type="entry name" value="GLYCERATE KINASE"/>
    <property type="match status" value="1"/>
</dbReference>
<feature type="compositionally biased region" description="Basic and acidic residues" evidence="1">
    <location>
        <begin position="432"/>
        <end position="445"/>
    </location>
</feature>
<dbReference type="Pfam" id="PF13660">
    <property type="entry name" value="DUF4147"/>
    <property type="match status" value="1"/>
</dbReference>
<reference evidence="4 5" key="1">
    <citation type="submission" date="2019-12" db="EMBL/GenBank/DDBJ databases">
        <title>Halocatena pleomorpha gen. nov. sp. nov., an extremely halophilic archaeon of family Halobacteriaceae isolated from saltpan soil.</title>
        <authorList>
            <person name="Pal Y."/>
            <person name="Verma A."/>
            <person name="Krishnamurthi S."/>
            <person name="Kumar P."/>
        </authorList>
    </citation>
    <scope>NUCLEOTIDE SEQUENCE [LARGE SCALE GENOMIC DNA]</scope>
    <source>
        <strain evidence="4 5">JCM 16495</strain>
    </source>
</reference>
<dbReference type="SUPFAM" id="SSF82544">
    <property type="entry name" value="GckA/TtuD-like"/>
    <property type="match status" value="1"/>
</dbReference>
<dbReference type="InterPro" id="IPR037035">
    <property type="entry name" value="GK-like_C_sf"/>
</dbReference>
<evidence type="ECO:0000256" key="1">
    <source>
        <dbReference type="SAM" id="MobiDB-lite"/>
    </source>
</evidence>
<dbReference type="InterPro" id="IPR025286">
    <property type="entry name" value="MOFRL_assoc_dom"/>
</dbReference>
<dbReference type="GO" id="GO:0005737">
    <property type="term" value="C:cytoplasm"/>
    <property type="evidence" value="ECO:0007669"/>
    <property type="project" value="TreeGrafter"/>
</dbReference>
<evidence type="ECO:0000259" key="3">
    <source>
        <dbReference type="Pfam" id="PF13660"/>
    </source>
</evidence>
<feature type="domain" description="MOFRL" evidence="2">
    <location>
        <begin position="322"/>
        <end position="419"/>
    </location>
</feature>